<dbReference type="Pfam" id="PF02245">
    <property type="entry name" value="Pur_DNA_glyco"/>
    <property type="match status" value="1"/>
</dbReference>
<evidence type="ECO:0000256" key="1">
    <source>
        <dbReference type="ARBA" id="ARBA00009232"/>
    </source>
</evidence>
<dbReference type="PANTHER" id="PTHR10429">
    <property type="entry name" value="DNA-3-METHYLADENINE GLYCOSYLASE"/>
    <property type="match status" value="1"/>
</dbReference>
<name>A0A2M6X028_9BACT</name>
<evidence type="ECO:0000256" key="4">
    <source>
        <dbReference type="ARBA" id="ARBA00023204"/>
    </source>
</evidence>
<evidence type="ECO:0000313" key="6">
    <source>
        <dbReference type="EMBL" id="PIT98389.1"/>
    </source>
</evidence>
<comment type="similarity">
    <text evidence="1 5">Belongs to the DNA glycosylase MPG family.</text>
</comment>
<accession>A0A2M6X028</accession>
<protein>
    <recommendedName>
        <fullName evidence="5">Putative 3-methyladenine DNA glycosylase</fullName>
        <ecNumber evidence="5">3.2.2.-</ecNumber>
    </recommendedName>
</protein>
<organism evidence="6 7">
    <name type="scientific">Candidatus Andersenbacteria bacterium CG10_big_fil_rev_8_21_14_0_10_54_11</name>
    <dbReference type="NCBI Taxonomy" id="1974485"/>
    <lineage>
        <taxon>Bacteria</taxon>
        <taxon>Candidatus Anderseniibacteriota</taxon>
    </lineage>
</organism>
<keyword evidence="4 5" id="KW-0234">DNA repair</keyword>
<evidence type="ECO:0000256" key="2">
    <source>
        <dbReference type="ARBA" id="ARBA00022763"/>
    </source>
</evidence>
<dbReference type="PANTHER" id="PTHR10429:SF0">
    <property type="entry name" value="DNA-3-METHYLADENINE GLYCOSYLASE"/>
    <property type="match status" value="1"/>
</dbReference>
<dbReference type="InterPro" id="IPR011034">
    <property type="entry name" value="Formyl_transferase-like_C_sf"/>
</dbReference>
<proteinExistence type="inferred from homology"/>
<evidence type="ECO:0000313" key="7">
    <source>
        <dbReference type="Proteomes" id="UP000230731"/>
    </source>
</evidence>
<reference evidence="7" key="1">
    <citation type="submission" date="2017-09" db="EMBL/GenBank/DDBJ databases">
        <title>Depth-based differentiation of microbial function through sediment-hosted aquifers and enrichment of novel symbionts in the deep terrestrial subsurface.</title>
        <authorList>
            <person name="Probst A.J."/>
            <person name="Ladd B."/>
            <person name="Jarett J.K."/>
            <person name="Geller-Mcgrath D.E."/>
            <person name="Sieber C.M.K."/>
            <person name="Emerson J.B."/>
            <person name="Anantharaman K."/>
            <person name="Thomas B.C."/>
            <person name="Malmstrom R."/>
            <person name="Stieglmeier M."/>
            <person name="Klingl A."/>
            <person name="Woyke T."/>
            <person name="Ryan C.M."/>
            <person name="Banfield J.F."/>
        </authorList>
    </citation>
    <scope>NUCLEOTIDE SEQUENCE [LARGE SCALE GENOMIC DNA]</scope>
</reference>
<keyword evidence="2 5" id="KW-0227">DNA damage</keyword>
<evidence type="ECO:0000256" key="5">
    <source>
        <dbReference type="HAMAP-Rule" id="MF_00527"/>
    </source>
</evidence>
<dbReference type="CDD" id="cd00540">
    <property type="entry name" value="AAG"/>
    <property type="match status" value="1"/>
</dbReference>
<dbReference type="InterPro" id="IPR003180">
    <property type="entry name" value="MPG"/>
</dbReference>
<dbReference type="FunFam" id="3.10.300.10:FF:000001">
    <property type="entry name" value="Putative 3-methyladenine DNA glycosylase"/>
    <property type="match status" value="1"/>
</dbReference>
<dbReference type="Proteomes" id="UP000230731">
    <property type="component" value="Unassembled WGS sequence"/>
</dbReference>
<dbReference type="Gene3D" id="3.10.300.10">
    <property type="entry name" value="Methylpurine-DNA glycosylase (MPG)"/>
    <property type="match status" value="1"/>
</dbReference>
<dbReference type="EMBL" id="PEZP01000010">
    <property type="protein sequence ID" value="PIT98389.1"/>
    <property type="molecule type" value="Genomic_DNA"/>
</dbReference>
<dbReference type="NCBIfam" id="TIGR00567">
    <property type="entry name" value="3mg"/>
    <property type="match status" value="1"/>
</dbReference>
<keyword evidence="3 5" id="KW-0378">Hydrolase</keyword>
<dbReference type="AlphaFoldDB" id="A0A2M6X028"/>
<dbReference type="GO" id="GO:0003677">
    <property type="term" value="F:DNA binding"/>
    <property type="evidence" value="ECO:0007669"/>
    <property type="project" value="InterPro"/>
</dbReference>
<sequence length="209" mass="23237">MEHSPTWPSLSRTFFARDTHSVARGLLGKILVRHWRGKVFAVRINDVESYVGEEDTACHASRGKTKRNEVMFGEAGHAYVYLIYGMYHCLNIVTEREGFPAAVLIRGAAATTFPPPQVRGRLGGGASRSDLTLPSPILGEGKLNGPGKLCRALNITRVQNGEDLVTSENLFIVDEGFRVRQEDIITTPRINVDYAGKDALLPWRYLIRV</sequence>
<dbReference type="HAMAP" id="MF_00527">
    <property type="entry name" value="3MGH"/>
    <property type="match status" value="1"/>
</dbReference>
<dbReference type="InterPro" id="IPR036995">
    <property type="entry name" value="MPG_sf"/>
</dbReference>
<evidence type="ECO:0000256" key="3">
    <source>
        <dbReference type="ARBA" id="ARBA00022801"/>
    </source>
</evidence>
<dbReference type="EC" id="3.2.2.-" evidence="5"/>
<dbReference type="GO" id="GO:0003905">
    <property type="term" value="F:alkylbase DNA N-glycosylase activity"/>
    <property type="evidence" value="ECO:0007669"/>
    <property type="project" value="InterPro"/>
</dbReference>
<comment type="caution">
    <text evidence="6">The sequence shown here is derived from an EMBL/GenBank/DDBJ whole genome shotgun (WGS) entry which is preliminary data.</text>
</comment>
<dbReference type="SUPFAM" id="SSF50486">
    <property type="entry name" value="FMT C-terminal domain-like"/>
    <property type="match status" value="1"/>
</dbReference>
<gene>
    <name evidence="6" type="ORF">COT71_01005</name>
</gene>
<dbReference type="GO" id="GO:0006284">
    <property type="term" value="P:base-excision repair"/>
    <property type="evidence" value="ECO:0007669"/>
    <property type="project" value="InterPro"/>
</dbReference>
<keyword evidence="6" id="KW-0326">Glycosidase</keyword>